<dbReference type="Pfam" id="PF08719">
    <property type="entry name" value="NADAR"/>
    <property type="match status" value="1"/>
</dbReference>
<dbReference type="InterPro" id="IPR012816">
    <property type="entry name" value="NADAR"/>
</dbReference>
<dbReference type="STRING" id="27342.A0A0H2RCI3"/>
<dbReference type="InterPro" id="IPR037238">
    <property type="entry name" value="YbiA-like_sf"/>
</dbReference>
<feature type="region of interest" description="Disordered" evidence="1">
    <location>
        <begin position="1"/>
        <end position="30"/>
    </location>
</feature>
<protein>
    <submittedName>
        <fullName evidence="3">DUF1768-domain-containing protein</fullName>
    </submittedName>
</protein>
<accession>A0A0H2RCI3</accession>
<reference evidence="3 4" key="1">
    <citation type="submission" date="2015-04" db="EMBL/GenBank/DDBJ databases">
        <title>Complete genome sequence of Schizopora paradoxa KUC8140, a cosmopolitan wood degrader in East Asia.</title>
        <authorList>
            <consortium name="DOE Joint Genome Institute"/>
            <person name="Min B."/>
            <person name="Park H."/>
            <person name="Jang Y."/>
            <person name="Kim J.-J."/>
            <person name="Kim K.H."/>
            <person name="Pangilinan J."/>
            <person name="Lipzen A."/>
            <person name="Riley R."/>
            <person name="Grigoriev I.V."/>
            <person name="Spatafora J.W."/>
            <person name="Choi I.-G."/>
        </authorList>
    </citation>
    <scope>NUCLEOTIDE SEQUENCE [LARGE SCALE GENOMIC DNA]</scope>
    <source>
        <strain evidence="3 4">KUC8140</strain>
    </source>
</reference>
<dbReference type="Gene3D" id="1.10.357.40">
    <property type="entry name" value="YbiA-like"/>
    <property type="match status" value="1"/>
</dbReference>
<evidence type="ECO:0000313" key="4">
    <source>
        <dbReference type="Proteomes" id="UP000053477"/>
    </source>
</evidence>
<proteinExistence type="predicted"/>
<dbReference type="EMBL" id="KQ086054">
    <property type="protein sequence ID" value="KLO09494.1"/>
    <property type="molecule type" value="Genomic_DNA"/>
</dbReference>
<dbReference type="NCBIfam" id="TIGR02464">
    <property type="entry name" value="ribofla_fusion"/>
    <property type="match status" value="1"/>
</dbReference>
<dbReference type="OrthoDB" id="206452at2759"/>
<evidence type="ECO:0000313" key="3">
    <source>
        <dbReference type="EMBL" id="KLO09494.1"/>
    </source>
</evidence>
<gene>
    <name evidence="3" type="ORF">SCHPADRAFT_833963</name>
</gene>
<evidence type="ECO:0000256" key="1">
    <source>
        <dbReference type="SAM" id="MobiDB-lite"/>
    </source>
</evidence>
<name>A0A0H2RCI3_9AGAM</name>
<feature type="domain" description="NADAR" evidence="2">
    <location>
        <begin position="40"/>
        <end position="182"/>
    </location>
</feature>
<sequence>MSSFPSSIKKNSGYAPTQPPYPQSSRYKGTYPDSRRDCIYFYNKDEPHYGFTNFSPHPVVHEGKVYHTSEHLFQSFKFHPDRPLIAEHIRLCSDSPRTAFSEAQALKHLVRQDWASVKIDLMETAIWLKFSQNADLRDELLATGEAELFEDSSVDSFWGGGSDRQGRNELGKALMRVRTRFRAVLVSK</sequence>
<evidence type="ECO:0000259" key="2">
    <source>
        <dbReference type="Pfam" id="PF08719"/>
    </source>
</evidence>
<dbReference type="Proteomes" id="UP000053477">
    <property type="component" value="Unassembled WGS sequence"/>
</dbReference>
<dbReference type="SUPFAM" id="SSF143990">
    <property type="entry name" value="YbiA-like"/>
    <property type="match status" value="1"/>
</dbReference>
<dbReference type="CDD" id="cd15457">
    <property type="entry name" value="NADAR"/>
    <property type="match status" value="1"/>
</dbReference>
<dbReference type="InParanoid" id="A0A0H2RCI3"/>
<organism evidence="3 4">
    <name type="scientific">Schizopora paradoxa</name>
    <dbReference type="NCBI Taxonomy" id="27342"/>
    <lineage>
        <taxon>Eukaryota</taxon>
        <taxon>Fungi</taxon>
        <taxon>Dikarya</taxon>
        <taxon>Basidiomycota</taxon>
        <taxon>Agaricomycotina</taxon>
        <taxon>Agaricomycetes</taxon>
        <taxon>Hymenochaetales</taxon>
        <taxon>Schizoporaceae</taxon>
        <taxon>Schizopora</taxon>
    </lineage>
</organism>
<keyword evidence="4" id="KW-1185">Reference proteome</keyword>
<feature type="compositionally biased region" description="Polar residues" evidence="1">
    <location>
        <begin position="1"/>
        <end position="10"/>
    </location>
</feature>
<dbReference type="AlphaFoldDB" id="A0A0H2RCI3"/>